<dbReference type="GO" id="GO:0046872">
    <property type="term" value="F:metal ion binding"/>
    <property type="evidence" value="ECO:0007669"/>
    <property type="project" value="InterPro"/>
</dbReference>
<dbReference type="Pfam" id="PF22660">
    <property type="entry name" value="RS_preATP-grasp-like"/>
    <property type="match status" value="1"/>
</dbReference>
<evidence type="ECO:0000256" key="3">
    <source>
        <dbReference type="ARBA" id="ARBA00022755"/>
    </source>
</evidence>
<dbReference type="SUPFAM" id="SSF52440">
    <property type="entry name" value="PreATP-grasp domain"/>
    <property type="match status" value="1"/>
</dbReference>
<feature type="binding site" evidence="5">
    <location>
        <position position="105"/>
    </location>
    <ligand>
        <name>ATP</name>
        <dbReference type="ChEBI" id="CHEBI:30616"/>
    </ligand>
</feature>
<dbReference type="FunFam" id="3.30.1490.20:FF:000015">
    <property type="entry name" value="N5-carboxyaminoimidazole ribonucleotide synthase"/>
    <property type="match status" value="1"/>
</dbReference>
<evidence type="ECO:0000256" key="4">
    <source>
        <dbReference type="ARBA" id="ARBA00022840"/>
    </source>
</evidence>
<dbReference type="PROSITE" id="PS50975">
    <property type="entry name" value="ATP_GRASP"/>
    <property type="match status" value="1"/>
</dbReference>
<dbReference type="FunFam" id="3.40.50.20:FF:000016">
    <property type="entry name" value="N5-carboxyaminoimidazole ribonucleotide synthase"/>
    <property type="match status" value="1"/>
</dbReference>
<dbReference type="SUPFAM" id="SSF56059">
    <property type="entry name" value="Glutathione synthetase ATP-binding domain-like"/>
    <property type="match status" value="1"/>
</dbReference>
<dbReference type="InterPro" id="IPR013815">
    <property type="entry name" value="ATP_grasp_subdomain_1"/>
</dbReference>
<comment type="subunit">
    <text evidence="5 6">Homodimer.</text>
</comment>
<comment type="similarity">
    <text evidence="5 6">Belongs to the PurK/PurT family.</text>
</comment>
<dbReference type="SUPFAM" id="SSF51246">
    <property type="entry name" value="Rudiment single hybrid motif"/>
    <property type="match status" value="1"/>
</dbReference>
<feature type="binding site" evidence="5">
    <location>
        <position position="188"/>
    </location>
    <ligand>
        <name>ATP</name>
        <dbReference type="ChEBI" id="CHEBI:30616"/>
    </ligand>
</feature>
<name>A0A2U2J1T5_9SPHN</name>
<dbReference type="NCBIfam" id="NF004679">
    <property type="entry name" value="PRK06019.1-5"/>
    <property type="match status" value="1"/>
</dbReference>
<feature type="binding site" evidence="5">
    <location>
        <begin position="150"/>
        <end position="156"/>
    </location>
    <ligand>
        <name>ATP</name>
        <dbReference type="ChEBI" id="CHEBI:30616"/>
    </ligand>
</feature>
<dbReference type="GO" id="GO:0004638">
    <property type="term" value="F:phosphoribosylaminoimidazole carboxylase activity"/>
    <property type="evidence" value="ECO:0007669"/>
    <property type="project" value="InterPro"/>
</dbReference>
<comment type="function">
    <text evidence="6">Catalyzes the ATP-dependent conversion of 5-aminoimidazole ribonucleotide (AIR) and HCO(3)- to N5-carboxyaminoimidazole ribonucleotide (N5-CAIR).</text>
</comment>
<dbReference type="InterPro" id="IPR054350">
    <property type="entry name" value="PurT/PurK_preATP-grasp"/>
</dbReference>
<dbReference type="EC" id="6.3.4.18" evidence="5 6"/>
<feature type="binding site" evidence="5">
    <location>
        <begin position="180"/>
        <end position="183"/>
    </location>
    <ligand>
        <name>ATP</name>
        <dbReference type="ChEBI" id="CHEBI:30616"/>
    </ligand>
</feature>
<gene>
    <name evidence="5 6" type="primary">purK</name>
    <name evidence="8" type="ORF">DF286_05110</name>
</gene>
<evidence type="ECO:0000256" key="5">
    <source>
        <dbReference type="HAMAP-Rule" id="MF_01928"/>
    </source>
</evidence>
<dbReference type="Gene3D" id="3.40.50.20">
    <property type="match status" value="1"/>
</dbReference>
<organism evidence="8 9">
    <name type="scientific">Allosphingosinicella humi</name>
    <dbReference type="NCBI Taxonomy" id="2068657"/>
    <lineage>
        <taxon>Bacteria</taxon>
        <taxon>Pseudomonadati</taxon>
        <taxon>Pseudomonadota</taxon>
        <taxon>Alphaproteobacteria</taxon>
        <taxon>Sphingomonadales</taxon>
        <taxon>Sphingomonadaceae</taxon>
        <taxon>Allosphingosinicella</taxon>
    </lineage>
</organism>
<dbReference type="Proteomes" id="UP000245916">
    <property type="component" value="Unassembled WGS sequence"/>
</dbReference>
<comment type="caution">
    <text evidence="8">The sequence shown here is derived from an EMBL/GenBank/DDBJ whole genome shotgun (WGS) entry which is preliminary data.</text>
</comment>
<comment type="pathway">
    <text evidence="5 6">Purine metabolism; IMP biosynthesis via de novo pathway; 5-amino-1-(5-phospho-D-ribosyl)imidazole-4-carboxylate from 5-amino-1-(5-phospho-D-ribosyl)imidazole (N5-CAIR route): step 1/2.</text>
</comment>
<dbReference type="PANTHER" id="PTHR11609:SF5">
    <property type="entry name" value="PHOSPHORIBOSYLAMINOIMIDAZOLE CARBOXYLASE"/>
    <property type="match status" value="1"/>
</dbReference>
<dbReference type="NCBIfam" id="TIGR01161">
    <property type="entry name" value="purK"/>
    <property type="match status" value="1"/>
</dbReference>
<evidence type="ECO:0000313" key="8">
    <source>
        <dbReference type="EMBL" id="PWG02308.1"/>
    </source>
</evidence>
<dbReference type="AlphaFoldDB" id="A0A2U2J1T5"/>
<keyword evidence="1 5" id="KW-0436">Ligase</keyword>
<evidence type="ECO:0000313" key="9">
    <source>
        <dbReference type="Proteomes" id="UP000245916"/>
    </source>
</evidence>
<dbReference type="RefSeq" id="WP_109270448.1">
    <property type="nucleotide sequence ID" value="NZ_QFFF01000001.1"/>
</dbReference>
<evidence type="ECO:0000256" key="6">
    <source>
        <dbReference type="RuleBase" id="RU361200"/>
    </source>
</evidence>
<dbReference type="NCBIfam" id="NF004676">
    <property type="entry name" value="PRK06019.1-2"/>
    <property type="match status" value="1"/>
</dbReference>
<dbReference type="UniPathway" id="UPA00074">
    <property type="reaction ID" value="UER00942"/>
</dbReference>
<dbReference type="InterPro" id="IPR011054">
    <property type="entry name" value="Rudment_hybrid_motif"/>
</dbReference>
<evidence type="ECO:0000259" key="7">
    <source>
        <dbReference type="PROSITE" id="PS50975"/>
    </source>
</evidence>
<keyword evidence="4 5" id="KW-0067">ATP-binding</keyword>
<evidence type="ECO:0000256" key="1">
    <source>
        <dbReference type="ARBA" id="ARBA00022598"/>
    </source>
</evidence>
<dbReference type="HAMAP" id="MF_01928">
    <property type="entry name" value="PurK"/>
    <property type="match status" value="1"/>
</dbReference>
<feature type="binding site" evidence="5">
    <location>
        <position position="145"/>
    </location>
    <ligand>
        <name>ATP</name>
        <dbReference type="ChEBI" id="CHEBI:30616"/>
    </ligand>
</feature>
<dbReference type="InterPro" id="IPR040686">
    <property type="entry name" value="PurK_C"/>
</dbReference>
<reference evidence="8 9" key="1">
    <citation type="submission" date="2018-05" db="EMBL/GenBank/DDBJ databases">
        <title>Genome of Sphingosinicella humi QZX222.</title>
        <authorList>
            <person name="Qiao Z."/>
            <person name="Wang G."/>
        </authorList>
    </citation>
    <scope>NUCLEOTIDE SEQUENCE [LARGE SCALE GENOMIC DNA]</scope>
    <source>
        <strain evidence="8 9">QZX222</strain>
    </source>
</reference>
<dbReference type="GO" id="GO:0034028">
    <property type="term" value="F:5-(carboxyamino)imidazole ribonucleotide synthase activity"/>
    <property type="evidence" value="ECO:0007669"/>
    <property type="project" value="UniProtKB-UniRule"/>
</dbReference>
<feature type="binding site" evidence="5">
    <location>
        <begin position="265"/>
        <end position="266"/>
    </location>
    <ligand>
        <name>ATP</name>
        <dbReference type="ChEBI" id="CHEBI:30616"/>
    </ligand>
</feature>
<sequence length="360" mass="38616">MTLPPGSTIGIVGGGQLGRMLAMAAAQLGYKCHIYAPDKDPPAAEVAALFTRGVYNDEQALARFGAEVDVATYEFENIAAGPLSALADHAPLYPPRAALEIAQDRLSEKDFVTRLGGRPAPYAAVSSRDELEAALGRIGAPAILKTRRFGYDGKGQARIMNAAETDEAWADVRGAPSVLEGFIRFDAEFSILLCRAPSGEVLLWDAPENVHSHGILDHSSVPADPALRPAIAEAQALARKVADALDYVGMLTLEFFATADGAVFNEMAPRVHNSGHWSIEGALTSQFENHIRAICGLPLGATDLIVPEVTMQNLIGDDVERWRDILSDPAAHLHLYGKGEARPGRKMGHVTRLIGRGERL</sequence>
<dbReference type="Pfam" id="PF17769">
    <property type="entry name" value="PurK_C"/>
    <property type="match status" value="1"/>
</dbReference>
<dbReference type="EMBL" id="QFFF01000001">
    <property type="protein sequence ID" value="PWG02308.1"/>
    <property type="molecule type" value="Genomic_DNA"/>
</dbReference>
<dbReference type="InterPro" id="IPR003135">
    <property type="entry name" value="ATP-grasp_carboxylate-amine"/>
</dbReference>
<keyword evidence="2 5" id="KW-0547">Nucleotide-binding</keyword>
<protein>
    <recommendedName>
        <fullName evidence="5 6">N5-carboxyaminoimidazole ribonucleotide synthase</fullName>
        <shortName evidence="5 6">N5-CAIR synthase</shortName>
        <ecNumber evidence="5 6">6.3.4.18</ecNumber>
    </recommendedName>
    <alternativeName>
        <fullName evidence="5 6">5-(carboxyamino)imidazole ribonucleotide synthetase</fullName>
    </alternativeName>
</protein>
<dbReference type="OrthoDB" id="9804625at2"/>
<evidence type="ECO:0000256" key="2">
    <source>
        <dbReference type="ARBA" id="ARBA00022741"/>
    </source>
</evidence>
<comment type="catalytic activity">
    <reaction evidence="5 6">
        <text>5-amino-1-(5-phospho-beta-D-ribosyl)imidazole + hydrogencarbonate + ATP = 5-carboxyamino-1-(5-phospho-D-ribosyl)imidazole + ADP + phosphate + 2 H(+)</text>
        <dbReference type="Rhea" id="RHEA:19317"/>
        <dbReference type="ChEBI" id="CHEBI:15378"/>
        <dbReference type="ChEBI" id="CHEBI:17544"/>
        <dbReference type="ChEBI" id="CHEBI:30616"/>
        <dbReference type="ChEBI" id="CHEBI:43474"/>
        <dbReference type="ChEBI" id="CHEBI:58730"/>
        <dbReference type="ChEBI" id="CHEBI:137981"/>
        <dbReference type="ChEBI" id="CHEBI:456216"/>
        <dbReference type="EC" id="6.3.4.18"/>
    </reaction>
</comment>
<keyword evidence="9" id="KW-1185">Reference proteome</keyword>
<feature type="binding site" evidence="5">
    <location>
        <position position="211"/>
    </location>
    <ligand>
        <name>ATP</name>
        <dbReference type="ChEBI" id="CHEBI:30616"/>
    </ligand>
</feature>
<dbReference type="GO" id="GO:0006189">
    <property type="term" value="P:'de novo' IMP biosynthetic process"/>
    <property type="evidence" value="ECO:0007669"/>
    <property type="project" value="UniProtKB-UniRule"/>
</dbReference>
<dbReference type="InterPro" id="IPR016185">
    <property type="entry name" value="PreATP-grasp_dom_sf"/>
</dbReference>
<accession>A0A2U2J1T5</accession>
<dbReference type="GO" id="GO:0005524">
    <property type="term" value="F:ATP binding"/>
    <property type="evidence" value="ECO:0007669"/>
    <property type="project" value="UniProtKB-UniRule"/>
</dbReference>
<keyword evidence="3 5" id="KW-0658">Purine biosynthesis</keyword>
<dbReference type="PANTHER" id="PTHR11609">
    <property type="entry name" value="PURINE BIOSYNTHESIS PROTEIN 6/7, PUR6/7"/>
    <property type="match status" value="1"/>
</dbReference>
<dbReference type="Gene3D" id="3.30.470.20">
    <property type="entry name" value="ATP-grasp fold, B domain"/>
    <property type="match status" value="1"/>
</dbReference>
<dbReference type="InterPro" id="IPR011761">
    <property type="entry name" value="ATP-grasp"/>
</dbReference>
<dbReference type="GO" id="GO:0005829">
    <property type="term" value="C:cytosol"/>
    <property type="evidence" value="ECO:0007669"/>
    <property type="project" value="TreeGrafter"/>
</dbReference>
<dbReference type="InterPro" id="IPR005875">
    <property type="entry name" value="PurK"/>
</dbReference>
<feature type="domain" description="ATP-grasp" evidence="7">
    <location>
        <begin position="109"/>
        <end position="295"/>
    </location>
</feature>
<comment type="function">
    <text evidence="5">Catalyzes the ATP-dependent conversion of 5-aminoimidazole ribonucleotide (AIR) and HCO(3)(-) to N5-carboxyaminoimidazole ribonucleotide (N5-CAIR).</text>
</comment>
<proteinExistence type="inferred from homology"/>
<dbReference type="Pfam" id="PF02222">
    <property type="entry name" value="ATP-grasp"/>
    <property type="match status" value="1"/>
</dbReference>
<dbReference type="Gene3D" id="3.30.1490.20">
    <property type="entry name" value="ATP-grasp fold, A domain"/>
    <property type="match status" value="1"/>
</dbReference>